<dbReference type="Proteomes" id="UP001055879">
    <property type="component" value="Linkage Group LG01"/>
</dbReference>
<proteinExistence type="predicted"/>
<comment type="caution">
    <text evidence="1">The sequence shown here is derived from an EMBL/GenBank/DDBJ whole genome shotgun (WGS) entry which is preliminary data.</text>
</comment>
<protein>
    <submittedName>
        <fullName evidence="1">Uncharacterized protein</fullName>
    </submittedName>
</protein>
<dbReference type="EMBL" id="CM042047">
    <property type="protein sequence ID" value="KAI3772893.1"/>
    <property type="molecule type" value="Genomic_DNA"/>
</dbReference>
<name>A0ACB9FQ17_ARCLA</name>
<gene>
    <name evidence="1" type="ORF">L6452_04087</name>
</gene>
<reference evidence="1 2" key="2">
    <citation type="journal article" date="2022" name="Mol. Ecol. Resour.">
        <title>The genomes of chicory, endive, great burdock and yacon provide insights into Asteraceae paleo-polyploidization history and plant inulin production.</title>
        <authorList>
            <person name="Fan W."/>
            <person name="Wang S."/>
            <person name="Wang H."/>
            <person name="Wang A."/>
            <person name="Jiang F."/>
            <person name="Liu H."/>
            <person name="Zhao H."/>
            <person name="Xu D."/>
            <person name="Zhang Y."/>
        </authorList>
    </citation>
    <scope>NUCLEOTIDE SEQUENCE [LARGE SCALE GENOMIC DNA]</scope>
    <source>
        <strain evidence="2">cv. Niubang</strain>
    </source>
</reference>
<evidence type="ECO:0000313" key="2">
    <source>
        <dbReference type="Proteomes" id="UP001055879"/>
    </source>
</evidence>
<evidence type="ECO:0000313" key="1">
    <source>
        <dbReference type="EMBL" id="KAI3772893.1"/>
    </source>
</evidence>
<sequence length="234" mass="26021">MGRYMRKAKLTGDVVAVMEVSQSSLGVRTRAKTLALQKLQASKTATATAPAPEKNLELSYLQLRSRRLEKPPLQQSTCYRQQNPNPRVSGSSLAIRSGGSGSVGFGSSSENVRVLGESQVEADEETEGYCDLGSEETSFGDNNIDFDGRKRSTRESTPCSFIRDLNASSTPGSSTRPKTSNWVIQRSMPAAQEIEGFFARHAQEQQRRFSEKYNFDIVNEKPLEGRYEWVRVQP</sequence>
<reference evidence="2" key="1">
    <citation type="journal article" date="2022" name="Mol. Ecol. Resour.">
        <title>The genomes of chicory, endive, great burdock and yacon provide insights into Asteraceae palaeo-polyploidization history and plant inulin production.</title>
        <authorList>
            <person name="Fan W."/>
            <person name="Wang S."/>
            <person name="Wang H."/>
            <person name="Wang A."/>
            <person name="Jiang F."/>
            <person name="Liu H."/>
            <person name="Zhao H."/>
            <person name="Xu D."/>
            <person name="Zhang Y."/>
        </authorList>
    </citation>
    <scope>NUCLEOTIDE SEQUENCE [LARGE SCALE GENOMIC DNA]</scope>
    <source>
        <strain evidence="2">cv. Niubang</strain>
    </source>
</reference>
<accession>A0ACB9FQ17</accession>
<organism evidence="1 2">
    <name type="scientific">Arctium lappa</name>
    <name type="common">Greater burdock</name>
    <name type="synonym">Lappa major</name>
    <dbReference type="NCBI Taxonomy" id="4217"/>
    <lineage>
        <taxon>Eukaryota</taxon>
        <taxon>Viridiplantae</taxon>
        <taxon>Streptophyta</taxon>
        <taxon>Embryophyta</taxon>
        <taxon>Tracheophyta</taxon>
        <taxon>Spermatophyta</taxon>
        <taxon>Magnoliopsida</taxon>
        <taxon>eudicotyledons</taxon>
        <taxon>Gunneridae</taxon>
        <taxon>Pentapetalae</taxon>
        <taxon>asterids</taxon>
        <taxon>campanulids</taxon>
        <taxon>Asterales</taxon>
        <taxon>Asteraceae</taxon>
        <taxon>Carduoideae</taxon>
        <taxon>Cardueae</taxon>
        <taxon>Arctiinae</taxon>
        <taxon>Arctium</taxon>
    </lineage>
</organism>
<keyword evidence="2" id="KW-1185">Reference proteome</keyword>